<dbReference type="EMBL" id="LXQA010394550">
    <property type="protein sequence ID" value="MCI49008.1"/>
    <property type="molecule type" value="Genomic_DNA"/>
</dbReference>
<dbReference type="AlphaFoldDB" id="A0A392SJD0"/>
<evidence type="ECO:0000313" key="2">
    <source>
        <dbReference type="Proteomes" id="UP000265520"/>
    </source>
</evidence>
<protein>
    <submittedName>
        <fullName evidence="1">Uncharacterized protein</fullName>
    </submittedName>
</protein>
<feature type="non-terminal residue" evidence="1">
    <location>
        <position position="1"/>
    </location>
</feature>
<proteinExistence type="predicted"/>
<sequence>ASFAAAMIAATHAGKSALFAAANGPSL</sequence>
<comment type="caution">
    <text evidence="1">The sequence shown here is derived from an EMBL/GenBank/DDBJ whole genome shotgun (WGS) entry which is preliminary data.</text>
</comment>
<organism evidence="1 2">
    <name type="scientific">Trifolium medium</name>
    <dbReference type="NCBI Taxonomy" id="97028"/>
    <lineage>
        <taxon>Eukaryota</taxon>
        <taxon>Viridiplantae</taxon>
        <taxon>Streptophyta</taxon>
        <taxon>Embryophyta</taxon>
        <taxon>Tracheophyta</taxon>
        <taxon>Spermatophyta</taxon>
        <taxon>Magnoliopsida</taxon>
        <taxon>eudicotyledons</taxon>
        <taxon>Gunneridae</taxon>
        <taxon>Pentapetalae</taxon>
        <taxon>rosids</taxon>
        <taxon>fabids</taxon>
        <taxon>Fabales</taxon>
        <taxon>Fabaceae</taxon>
        <taxon>Papilionoideae</taxon>
        <taxon>50 kb inversion clade</taxon>
        <taxon>NPAAA clade</taxon>
        <taxon>Hologalegina</taxon>
        <taxon>IRL clade</taxon>
        <taxon>Trifolieae</taxon>
        <taxon>Trifolium</taxon>
    </lineage>
</organism>
<evidence type="ECO:0000313" key="1">
    <source>
        <dbReference type="EMBL" id="MCI49008.1"/>
    </source>
</evidence>
<dbReference type="Proteomes" id="UP000265520">
    <property type="component" value="Unassembled WGS sequence"/>
</dbReference>
<keyword evidence="2" id="KW-1185">Reference proteome</keyword>
<accession>A0A392SJD0</accession>
<name>A0A392SJD0_9FABA</name>
<reference evidence="1 2" key="1">
    <citation type="journal article" date="2018" name="Front. Plant Sci.">
        <title>Red Clover (Trifolium pratense) and Zigzag Clover (T. medium) - A Picture of Genomic Similarities and Differences.</title>
        <authorList>
            <person name="Dluhosova J."/>
            <person name="Istvanek J."/>
            <person name="Nedelnik J."/>
            <person name="Repkova J."/>
        </authorList>
    </citation>
    <scope>NUCLEOTIDE SEQUENCE [LARGE SCALE GENOMIC DNA]</scope>
    <source>
        <strain evidence="2">cv. 10/8</strain>
        <tissue evidence="1">Leaf</tissue>
    </source>
</reference>